<dbReference type="PANTHER" id="PTHR42957:SF1">
    <property type="entry name" value="HELICASE MJ1565-RELATED"/>
    <property type="match status" value="1"/>
</dbReference>
<gene>
    <name evidence="2" type="ORF">ABK905_22365</name>
</gene>
<organism evidence="2">
    <name type="scientific">Acerihabitans sp. KWT182</name>
    <dbReference type="NCBI Taxonomy" id="3157919"/>
    <lineage>
        <taxon>Bacteria</taxon>
        <taxon>Pseudomonadati</taxon>
        <taxon>Pseudomonadota</taxon>
        <taxon>Gammaproteobacteria</taxon>
        <taxon>Enterobacterales</taxon>
        <taxon>Pectobacteriaceae</taxon>
        <taxon>Acerihabitans</taxon>
    </lineage>
</organism>
<accession>A0AAU7Q831</accession>
<evidence type="ECO:0000313" key="2">
    <source>
        <dbReference type="EMBL" id="XBS69179.1"/>
    </source>
</evidence>
<proteinExistence type="predicted"/>
<dbReference type="Gene3D" id="3.40.50.300">
    <property type="entry name" value="P-loop containing nucleotide triphosphate hydrolases"/>
    <property type="match status" value="1"/>
</dbReference>
<feature type="domain" description="Helicase HerA central" evidence="1">
    <location>
        <begin position="115"/>
        <end position="257"/>
    </location>
</feature>
<reference evidence="2" key="1">
    <citation type="submission" date="2024-06" db="EMBL/GenBank/DDBJ databases">
        <authorList>
            <person name="Coelho C."/>
            <person name="Bento M."/>
            <person name="Garcia E."/>
            <person name="Camelo A."/>
            <person name="Brandao I."/>
            <person name="Espirito Santo C."/>
            <person name="Trovao J."/>
            <person name="Verissimo A."/>
            <person name="Costa J."/>
            <person name="Tiago I."/>
        </authorList>
    </citation>
    <scope>NUCLEOTIDE SEQUENCE</scope>
    <source>
        <strain evidence="2">KWT182</strain>
    </source>
</reference>
<dbReference type="InterPro" id="IPR027417">
    <property type="entry name" value="P-loop_NTPase"/>
</dbReference>
<dbReference type="Pfam" id="PF01935">
    <property type="entry name" value="DUF87"/>
    <property type="match status" value="1"/>
</dbReference>
<dbReference type="InterPro" id="IPR002789">
    <property type="entry name" value="HerA_central"/>
</dbReference>
<evidence type="ECO:0000259" key="1">
    <source>
        <dbReference type="Pfam" id="PF01935"/>
    </source>
</evidence>
<sequence length="303" mass="34116">MIYFSEGKILKNVSVGSFIEIKKGFMTLIGKIEAEKVIEERQVQGSGSESQRYRRYLTATLSGYIDRQGRFTGGTRELPLIGNEAFIVTEELIQTIHQITEANTAGLSFARTDLEDIDITLPVNGLMNSHIAIFGNTGSGKSNTLAALYKHGYRAISDILGDVFIAKSKFLLFDFNGEYGTRECITENKIVYKLNTHSSAGNKIPMPASILLEHEILSVLTDATDKTQKPFLKRVLELKASVDDTADPLTYFKNMLKKRVRDTLFGSEKSRCDALFDLFRPLFNDHEKMISDIEYHSFKKNMV</sequence>
<dbReference type="PANTHER" id="PTHR42957">
    <property type="entry name" value="HELICASE MJ1565-RELATED"/>
    <property type="match status" value="1"/>
</dbReference>
<dbReference type="InterPro" id="IPR008571">
    <property type="entry name" value="HerA-like"/>
</dbReference>
<dbReference type="EMBL" id="CP157947">
    <property type="protein sequence ID" value="XBS69179.1"/>
    <property type="molecule type" value="Genomic_DNA"/>
</dbReference>
<name>A0AAU7Q831_9GAMM</name>
<dbReference type="SUPFAM" id="SSF52540">
    <property type="entry name" value="P-loop containing nucleoside triphosphate hydrolases"/>
    <property type="match status" value="1"/>
</dbReference>
<dbReference type="AlphaFoldDB" id="A0AAU7Q831"/>
<protein>
    <submittedName>
        <fullName evidence="2">DUF87 domain-containing protein</fullName>
    </submittedName>
</protein>